<evidence type="ECO:0000313" key="1">
    <source>
        <dbReference type="EMBL" id="GAA2279852.1"/>
    </source>
</evidence>
<evidence type="ECO:0000313" key="2">
    <source>
        <dbReference type="Proteomes" id="UP001500305"/>
    </source>
</evidence>
<dbReference type="EMBL" id="BAAATR010000071">
    <property type="protein sequence ID" value="GAA2279852.1"/>
    <property type="molecule type" value="Genomic_DNA"/>
</dbReference>
<accession>A0ABP5S0T3</accession>
<protein>
    <recommendedName>
        <fullName evidence="3">HEAT repeat domain-containing protein</fullName>
    </recommendedName>
</protein>
<organism evidence="1 2">
    <name type="scientific">Kitasatospora cystarginea</name>
    <dbReference type="NCBI Taxonomy" id="58350"/>
    <lineage>
        <taxon>Bacteria</taxon>
        <taxon>Bacillati</taxon>
        <taxon>Actinomycetota</taxon>
        <taxon>Actinomycetes</taxon>
        <taxon>Kitasatosporales</taxon>
        <taxon>Streptomycetaceae</taxon>
        <taxon>Kitasatospora</taxon>
    </lineage>
</organism>
<comment type="caution">
    <text evidence="1">The sequence shown here is derived from an EMBL/GenBank/DDBJ whole genome shotgun (WGS) entry which is preliminary data.</text>
</comment>
<name>A0ABP5S0T3_9ACTN</name>
<sequence>MVSPDDQELSAAIQAADSPDWSVRAAVGRRLAASDKIDEVADVLHRLLLDLRDSAVTQETAEALLARKDTAGLRSVLLASSQAAEFWTIDQLGDALECNPEWMTTEGADRLIQQLNELTADDDAGVRDEAQRILSGLRGGRRGSR</sequence>
<dbReference type="InterPro" id="IPR016024">
    <property type="entry name" value="ARM-type_fold"/>
</dbReference>
<dbReference type="SUPFAM" id="SSF48371">
    <property type="entry name" value="ARM repeat"/>
    <property type="match status" value="1"/>
</dbReference>
<dbReference type="RefSeq" id="WP_344641243.1">
    <property type="nucleotide sequence ID" value="NZ_BAAATR010000071.1"/>
</dbReference>
<keyword evidence="2" id="KW-1185">Reference proteome</keyword>
<gene>
    <name evidence="1" type="ORF">GCM10010430_77330</name>
</gene>
<evidence type="ECO:0008006" key="3">
    <source>
        <dbReference type="Google" id="ProtNLM"/>
    </source>
</evidence>
<reference evidence="2" key="1">
    <citation type="journal article" date="2019" name="Int. J. Syst. Evol. Microbiol.">
        <title>The Global Catalogue of Microorganisms (GCM) 10K type strain sequencing project: providing services to taxonomists for standard genome sequencing and annotation.</title>
        <authorList>
            <consortium name="The Broad Institute Genomics Platform"/>
            <consortium name="The Broad Institute Genome Sequencing Center for Infectious Disease"/>
            <person name="Wu L."/>
            <person name="Ma J."/>
        </authorList>
    </citation>
    <scope>NUCLEOTIDE SEQUENCE [LARGE SCALE GENOMIC DNA]</scope>
    <source>
        <strain evidence="2">JCM 7356</strain>
    </source>
</reference>
<proteinExistence type="predicted"/>
<dbReference type="Proteomes" id="UP001500305">
    <property type="component" value="Unassembled WGS sequence"/>
</dbReference>